<dbReference type="InterPro" id="IPR005467">
    <property type="entry name" value="His_kinase_dom"/>
</dbReference>
<feature type="domain" description="Histidine kinase" evidence="11">
    <location>
        <begin position="222"/>
        <end position="432"/>
    </location>
</feature>
<dbReference type="InterPro" id="IPR050980">
    <property type="entry name" value="2C_sensor_his_kinase"/>
</dbReference>
<comment type="subcellular location">
    <subcellularLocation>
        <location evidence="2">Cell membrane</location>
        <topology evidence="2">Multi-pass membrane protein</topology>
    </subcellularLocation>
</comment>
<dbReference type="Pfam" id="PF00672">
    <property type="entry name" value="HAMP"/>
    <property type="match status" value="1"/>
</dbReference>
<dbReference type="CDD" id="cd00082">
    <property type="entry name" value="HisKA"/>
    <property type="match status" value="1"/>
</dbReference>
<keyword evidence="7" id="KW-0547">Nucleotide-binding</keyword>
<dbReference type="GO" id="GO:0005524">
    <property type="term" value="F:ATP binding"/>
    <property type="evidence" value="ECO:0007669"/>
    <property type="project" value="UniProtKB-KW"/>
</dbReference>
<name>A0A6M4GPF6_9PROT</name>
<dbReference type="Gene3D" id="6.10.340.10">
    <property type="match status" value="1"/>
</dbReference>
<dbReference type="InterPro" id="IPR003660">
    <property type="entry name" value="HAMP_dom"/>
</dbReference>
<comment type="catalytic activity">
    <reaction evidence="1">
        <text>ATP + protein L-histidine = ADP + protein N-phospho-L-histidine.</text>
        <dbReference type="EC" id="2.7.13.3"/>
    </reaction>
</comment>
<dbReference type="KEGG" id="uru:DSM104443_00247"/>
<dbReference type="PROSITE" id="PS50109">
    <property type="entry name" value="HIS_KIN"/>
    <property type="match status" value="1"/>
</dbReference>
<feature type="transmembrane region" description="Helical" evidence="10">
    <location>
        <begin position="7"/>
        <end position="26"/>
    </location>
</feature>
<evidence type="ECO:0000256" key="2">
    <source>
        <dbReference type="ARBA" id="ARBA00004651"/>
    </source>
</evidence>
<keyword evidence="10" id="KW-1133">Transmembrane helix</keyword>
<dbReference type="SUPFAM" id="SSF47384">
    <property type="entry name" value="Homodimeric domain of signal transducing histidine kinase"/>
    <property type="match status" value="1"/>
</dbReference>
<dbReference type="Pfam" id="PF02518">
    <property type="entry name" value="HATPase_c"/>
    <property type="match status" value="1"/>
</dbReference>
<dbReference type="PRINTS" id="PR00344">
    <property type="entry name" value="BCTRLSENSOR"/>
</dbReference>
<sequence length="432" mass="48858">MLRLFIRLYVFLMLPAIAAFVLFMYVTDQVMDQMHLEQSRARWAGAFERAERIINDTRVPDWQGRLKLIEETFRIEHTIVPMSQAQSDWFMSAGEKERLRDGQVALRDRPGGGSVSMRRLKDTDRVLKIESVGAFEYVVWYYVTIIALVSLAMCFILYRWAKPIWRDVEALKAATARVGEGDFHVRATVGRGSLVEPIATAFNAMAGRVQALLRSHSDLEQSVAHELRTPLAQLKFDLELARTSHTPEDRERRYLAMEQDVIDLEELVNELLLLASLREAPPYQPREIAARTLMDEVIRRAKDEMRATRRDIAIEAPKNLPENISCDTKYLSRALVNVVRNAARYANTRVALTVETAGERTVINVDDDGPGIPPGERERLFEPFTRLEGARDRETGGVGLGLAIVKSVAEWHGGSARISDSPLGGARVSITW</sequence>
<dbReference type="SMART" id="SM00304">
    <property type="entry name" value="HAMP"/>
    <property type="match status" value="1"/>
</dbReference>
<keyword evidence="8" id="KW-0418">Kinase</keyword>
<keyword evidence="9" id="KW-0067">ATP-binding</keyword>
<dbReference type="PROSITE" id="PS50885">
    <property type="entry name" value="HAMP"/>
    <property type="match status" value="1"/>
</dbReference>
<feature type="transmembrane region" description="Helical" evidence="10">
    <location>
        <begin position="139"/>
        <end position="158"/>
    </location>
</feature>
<accession>A0A6M4GPF6</accession>
<evidence type="ECO:0000259" key="12">
    <source>
        <dbReference type="PROSITE" id="PS50885"/>
    </source>
</evidence>
<dbReference type="InterPro" id="IPR003594">
    <property type="entry name" value="HATPase_dom"/>
</dbReference>
<dbReference type="InterPro" id="IPR036097">
    <property type="entry name" value="HisK_dim/P_sf"/>
</dbReference>
<dbReference type="SUPFAM" id="SSF55874">
    <property type="entry name" value="ATPase domain of HSP90 chaperone/DNA topoisomerase II/histidine kinase"/>
    <property type="match status" value="1"/>
</dbReference>
<reference evidence="13 14" key="1">
    <citation type="submission" date="2020-04" db="EMBL/GenBank/DDBJ databases">
        <title>Usitatibacter rugosus gen. nov., sp. nov. and Usitatibacter palustris sp. nov., novel members of Usitatibacteraceae fam. nov. within the order Nitrosomonadales isolated from soil.</title>
        <authorList>
            <person name="Huber K.J."/>
            <person name="Neumann-Schaal M."/>
            <person name="Geppert A."/>
            <person name="Luckner M."/>
            <person name="Wanner G."/>
            <person name="Overmann J."/>
        </authorList>
    </citation>
    <scope>NUCLEOTIDE SEQUENCE [LARGE SCALE GENOMIC DNA]</scope>
    <source>
        <strain evidence="13 14">0125_3</strain>
    </source>
</reference>
<protein>
    <recommendedName>
        <fullName evidence="3">histidine kinase</fullName>
        <ecNumber evidence="3">2.7.13.3</ecNumber>
    </recommendedName>
</protein>
<gene>
    <name evidence="13" type="primary">rstB_1</name>
    <name evidence="13" type="ORF">DSM104443_00247</name>
</gene>
<evidence type="ECO:0000256" key="1">
    <source>
        <dbReference type="ARBA" id="ARBA00000085"/>
    </source>
</evidence>
<dbReference type="InterPro" id="IPR004358">
    <property type="entry name" value="Sig_transdc_His_kin-like_C"/>
</dbReference>
<dbReference type="RefSeq" id="WP_171088901.1">
    <property type="nucleotide sequence ID" value="NZ_CP053069.1"/>
</dbReference>
<keyword evidence="6 13" id="KW-0808">Transferase</keyword>
<dbReference type="Gene3D" id="3.30.565.10">
    <property type="entry name" value="Histidine kinase-like ATPase, C-terminal domain"/>
    <property type="match status" value="1"/>
</dbReference>
<dbReference type="SMART" id="SM00387">
    <property type="entry name" value="HATPase_c"/>
    <property type="match status" value="1"/>
</dbReference>
<evidence type="ECO:0000256" key="9">
    <source>
        <dbReference type="ARBA" id="ARBA00022840"/>
    </source>
</evidence>
<keyword evidence="4" id="KW-1003">Cell membrane</keyword>
<evidence type="ECO:0000256" key="5">
    <source>
        <dbReference type="ARBA" id="ARBA00022553"/>
    </source>
</evidence>
<dbReference type="CDD" id="cd06225">
    <property type="entry name" value="HAMP"/>
    <property type="match status" value="1"/>
</dbReference>
<dbReference type="InterPro" id="IPR003661">
    <property type="entry name" value="HisK_dim/P_dom"/>
</dbReference>
<dbReference type="EMBL" id="CP053069">
    <property type="protein sequence ID" value="QJR09210.1"/>
    <property type="molecule type" value="Genomic_DNA"/>
</dbReference>
<evidence type="ECO:0000313" key="13">
    <source>
        <dbReference type="EMBL" id="QJR09210.1"/>
    </source>
</evidence>
<dbReference type="EC" id="2.7.13.3" evidence="3"/>
<dbReference type="Proteomes" id="UP000501534">
    <property type="component" value="Chromosome"/>
</dbReference>
<keyword evidence="10" id="KW-0472">Membrane</keyword>
<evidence type="ECO:0000256" key="4">
    <source>
        <dbReference type="ARBA" id="ARBA00022475"/>
    </source>
</evidence>
<dbReference type="AlphaFoldDB" id="A0A6M4GPF6"/>
<evidence type="ECO:0000256" key="7">
    <source>
        <dbReference type="ARBA" id="ARBA00022741"/>
    </source>
</evidence>
<feature type="domain" description="HAMP" evidence="12">
    <location>
        <begin position="162"/>
        <end position="214"/>
    </location>
</feature>
<evidence type="ECO:0000256" key="8">
    <source>
        <dbReference type="ARBA" id="ARBA00022777"/>
    </source>
</evidence>
<dbReference type="InterPro" id="IPR036890">
    <property type="entry name" value="HATPase_C_sf"/>
</dbReference>
<dbReference type="GO" id="GO:0005886">
    <property type="term" value="C:plasma membrane"/>
    <property type="evidence" value="ECO:0007669"/>
    <property type="project" value="UniProtKB-SubCell"/>
</dbReference>
<evidence type="ECO:0000256" key="6">
    <source>
        <dbReference type="ARBA" id="ARBA00022679"/>
    </source>
</evidence>
<dbReference type="PANTHER" id="PTHR44936">
    <property type="entry name" value="SENSOR PROTEIN CREC"/>
    <property type="match status" value="1"/>
</dbReference>
<evidence type="ECO:0000259" key="11">
    <source>
        <dbReference type="PROSITE" id="PS50109"/>
    </source>
</evidence>
<evidence type="ECO:0000256" key="3">
    <source>
        <dbReference type="ARBA" id="ARBA00012438"/>
    </source>
</evidence>
<dbReference type="Pfam" id="PF00512">
    <property type="entry name" value="HisKA"/>
    <property type="match status" value="1"/>
</dbReference>
<dbReference type="GO" id="GO:0000155">
    <property type="term" value="F:phosphorelay sensor kinase activity"/>
    <property type="evidence" value="ECO:0007669"/>
    <property type="project" value="InterPro"/>
</dbReference>
<evidence type="ECO:0000313" key="14">
    <source>
        <dbReference type="Proteomes" id="UP000501534"/>
    </source>
</evidence>
<keyword evidence="5" id="KW-0597">Phosphoprotein</keyword>
<proteinExistence type="predicted"/>
<dbReference type="PANTHER" id="PTHR44936:SF10">
    <property type="entry name" value="SENSOR PROTEIN RSTB"/>
    <property type="match status" value="1"/>
</dbReference>
<evidence type="ECO:0000256" key="10">
    <source>
        <dbReference type="SAM" id="Phobius"/>
    </source>
</evidence>
<keyword evidence="10" id="KW-0812">Transmembrane</keyword>
<dbReference type="SMART" id="SM00388">
    <property type="entry name" value="HisKA"/>
    <property type="match status" value="1"/>
</dbReference>
<keyword evidence="14" id="KW-1185">Reference proteome</keyword>
<dbReference type="Gene3D" id="1.10.287.130">
    <property type="match status" value="1"/>
</dbReference>
<organism evidence="13 14">
    <name type="scientific">Usitatibacter rugosus</name>
    <dbReference type="NCBI Taxonomy" id="2732067"/>
    <lineage>
        <taxon>Bacteria</taxon>
        <taxon>Pseudomonadati</taxon>
        <taxon>Pseudomonadota</taxon>
        <taxon>Betaproteobacteria</taxon>
        <taxon>Nitrosomonadales</taxon>
        <taxon>Usitatibacteraceae</taxon>
        <taxon>Usitatibacter</taxon>
    </lineage>
</organism>